<evidence type="ECO:0000313" key="2">
    <source>
        <dbReference type="EMBL" id="SVB00999.1"/>
    </source>
</evidence>
<name>A0A382AI11_9ZZZZ</name>
<accession>A0A382AI11</accession>
<reference evidence="2" key="1">
    <citation type="submission" date="2018-05" db="EMBL/GenBank/DDBJ databases">
        <authorList>
            <person name="Lanie J.A."/>
            <person name="Ng W.-L."/>
            <person name="Kazmierczak K.M."/>
            <person name="Andrzejewski T.M."/>
            <person name="Davidsen T.M."/>
            <person name="Wayne K.J."/>
            <person name="Tettelin H."/>
            <person name="Glass J.I."/>
            <person name="Rusch D."/>
            <person name="Podicherti R."/>
            <person name="Tsui H.-C.T."/>
            <person name="Winkler M.E."/>
        </authorList>
    </citation>
    <scope>NUCLEOTIDE SEQUENCE</scope>
</reference>
<feature type="region of interest" description="Disordered" evidence="1">
    <location>
        <begin position="1"/>
        <end position="84"/>
    </location>
</feature>
<organism evidence="2">
    <name type="scientific">marine metagenome</name>
    <dbReference type="NCBI Taxonomy" id="408172"/>
    <lineage>
        <taxon>unclassified sequences</taxon>
        <taxon>metagenomes</taxon>
        <taxon>ecological metagenomes</taxon>
    </lineage>
</organism>
<sequence>MKEPRRKNAGDTGERREQSDESATGAHHQRRIPHRKQSTLPNEANARRTTSKHTGARKHRAGRVCGHCGSRNREGPQGGGLFVRDVHDETRTENRATWTNFERIWVLVSAIE</sequence>
<dbReference type="EMBL" id="UINC01025432">
    <property type="protein sequence ID" value="SVB00999.1"/>
    <property type="molecule type" value="Genomic_DNA"/>
</dbReference>
<dbReference type="AlphaFoldDB" id="A0A382AI11"/>
<evidence type="ECO:0000256" key="1">
    <source>
        <dbReference type="SAM" id="MobiDB-lite"/>
    </source>
</evidence>
<proteinExistence type="predicted"/>
<gene>
    <name evidence="2" type="ORF">METZ01_LOCUS153853</name>
</gene>
<protein>
    <submittedName>
        <fullName evidence="2">Uncharacterized protein</fullName>
    </submittedName>
</protein>
<feature type="compositionally biased region" description="Basic residues" evidence="1">
    <location>
        <begin position="27"/>
        <end position="37"/>
    </location>
</feature>
<feature type="compositionally biased region" description="Basic residues" evidence="1">
    <location>
        <begin position="49"/>
        <end position="62"/>
    </location>
</feature>
<feature type="compositionally biased region" description="Basic and acidic residues" evidence="1">
    <location>
        <begin position="1"/>
        <end position="19"/>
    </location>
</feature>